<dbReference type="EMBL" id="CM039429">
    <property type="protein sequence ID" value="KAI4349080.1"/>
    <property type="molecule type" value="Genomic_DNA"/>
</dbReference>
<evidence type="ECO:0000313" key="1">
    <source>
        <dbReference type="EMBL" id="KAI4349080.1"/>
    </source>
</evidence>
<organism evidence="1 2">
    <name type="scientific">Bauhinia variegata</name>
    <name type="common">Purple orchid tree</name>
    <name type="synonym">Phanera variegata</name>
    <dbReference type="NCBI Taxonomy" id="167791"/>
    <lineage>
        <taxon>Eukaryota</taxon>
        <taxon>Viridiplantae</taxon>
        <taxon>Streptophyta</taxon>
        <taxon>Embryophyta</taxon>
        <taxon>Tracheophyta</taxon>
        <taxon>Spermatophyta</taxon>
        <taxon>Magnoliopsida</taxon>
        <taxon>eudicotyledons</taxon>
        <taxon>Gunneridae</taxon>
        <taxon>Pentapetalae</taxon>
        <taxon>rosids</taxon>
        <taxon>fabids</taxon>
        <taxon>Fabales</taxon>
        <taxon>Fabaceae</taxon>
        <taxon>Cercidoideae</taxon>
        <taxon>Cercideae</taxon>
        <taxon>Bauhiniinae</taxon>
        <taxon>Bauhinia</taxon>
    </lineage>
</organism>
<dbReference type="Proteomes" id="UP000828941">
    <property type="component" value="Chromosome 4"/>
</dbReference>
<name>A0ACB9PKL4_BAUVA</name>
<sequence length="235" mass="25870">MARKLLEFLLSLALLFSGGYSDVTFHFDNQCTYTIWRGSSPDMGDLDPEHPAGTYEIFYMDDKWSGSIWARTKCTSNATDYYSCETGNCGSGVIECKGPQPAYPVTLLNFNVNNPVVSYQVSEVHGQNIRVRLEPKGGTLVDGSGPCPVVDCARDFGDVCPPELVAANKNGVYVGCYSSCDKLKNCCNEAGCQPDYYTKRFKELCSNAHIYPADNNPPLYQCKGADSYDITFCPV</sequence>
<evidence type="ECO:0000313" key="2">
    <source>
        <dbReference type="Proteomes" id="UP000828941"/>
    </source>
</evidence>
<reference evidence="1 2" key="1">
    <citation type="journal article" date="2022" name="DNA Res.">
        <title>Chromosomal-level genome assembly of the orchid tree Bauhinia variegata (Leguminosae; Cercidoideae) supports the allotetraploid origin hypothesis of Bauhinia.</title>
        <authorList>
            <person name="Zhong Y."/>
            <person name="Chen Y."/>
            <person name="Zheng D."/>
            <person name="Pang J."/>
            <person name="Liu Y."/>
            <person name="Luo S."/>
            <person name="Meng S."/>
            <person name="Qian L."/>
            <person name="Wei D."/>
            <person name="Dai S."/>
            <person name="Zhou R."/>
        </authorList>
    </citation>
    <scope>NUCLEOTIDE SEQUENCE [LARGE SCALE GENOMIC DNA]</scope>
    <source>
        <strain evidence="1">BV-YZ2020</strain>
    </source>
</reference>
<comment type="caution">
    <text evidence="1">The sequence shown here is derived from an EMBL/GenBank/DDBJ whole genome shotgun (WGS) entry which is preliminary data.</text>
</comment>
<keyword evidence="2" id="KW-1185">Reference proteome</keyword>
<gene>
    <name evidence="1" type="ORF">L6164_009719</name>
</gene>
<accession>A0ACB9PKL4</accession>
<protein>
    <submittedName>
        <fullName evidence="1">Uncharacterized protein</fullName>
    </submittedName>
</protein>
<proteinExistence type="predicted"/>